<feature type="compositionally biased region" description="Basic and acidic residues" evidence="1">
    <location>
        <begin position="1"/>
        <end position="10"/>
    </location>
</feature>
<organism evidence="2 3">
    <name type="scientific">Laspinema palackyanum D2a</name>
    <dbReference type="NCBI Taxonomy" id="2953684"/>
    <lineage>
        <taxon>Bacteria</taxon>
        <taxon>Bacillati</taxon>
        <taxon>Cyanobacteriota</taxon>
        <taxon>Cyanophyceae</taxon>
        <taxon>Oscillatoriophycideae</taxon>
        <taxon>Oscillatoriales</taxon>
        <taxon>Laspinemataceae</taxon>
        <taxon>Laspinema</taxon>
        <taxon>Laspinema palackyanum</taxon>
    </lineage>
</organism>
<feature type="compositionally biased region" description="Polar residues" evidence="1">
    <location>
        <begin position="32"/>
        <end position="47"/>
    </location>
</feature>
<sequence length="68" mass="7363">MLNHWGRGDGEDGEDGGDVRSNDFSRYLVTWRTPSNAPMSGSSSPFTGASAPHRDCPDFSNETTEVVT</sequence>
<keyword evidence="3" id="KW-1185">Reference proteome</keyword>
<feature type="region of interest" description="Disordered" evidence="1">
    <location>
        <begin position="1"/>
        <end position="68"/>
    </location>
</feature>
<evidence type="ECO:0000313" key="3">
    <source>
        <dbReference type="Proteomes" id="UP001525890"/>
    </source>
</evidence>
<reference evidence="2 3" key="1">
    <citation type="journal article" date="2022" name="Front. Microbiol.">
        <title>High genomic differentiation and limited gene flow indicate recent cryptic speciation within the genus Laspinema (cyanobacteria).</title>
        <authorList>
            <person name="Stanojkovic A."/>
            <person name="Skoupy S."/>
            <person name="Skaloud P."/>
            <person name="Dvorak P."/>
        </authorList>
    </citation>
    <scope>NUCLEOTIDE SEQUENCE [LARGE SCALE GENOMIC DNA]</scope>
    <source>
        <strain evidence="2 3">D2a</strain>
    </source>
</reference>
<dbReference type="Proteomes" id="UP001525890">
    <property type="component" value="Unassembled WGS sequence"/>
</dbReference>
<accession>A0ABT2MT00</accession>
<feature type="non-terminal residue" evidence="2">
    <location>
        <position position="68"/>
    </location>
</feature>
<name>A0ABT2MT00_9CYAN</name>
<evidence type="ECO:0000256" key="1">
    <source>
        <dbReference type="SAM" id="MobiDB-lite"/>
    </source>
</evidence>
<protein>
    <submittedName>
        <fullName evidence="2">Uncharacterized protein</fullName>
    </submittedName>
</protein>
<dbReference type="RefSeq" id="WP_368007416.1">
    <property type="nucleotide sequence ID" value="NZ_JAMXFF010000024.1"/>
</dbReference>
<evidence type="ECO:0000313" key="2">
    <source>
        <dbReference type="EMBL" id="MCT7967857.1"/>
    </source>
</evidence>
<gene>
    <name evidence="2" type="ORF">NG799_16070</name>
</gene>
<comment type="caution">
    <text evidence="2">The sequence shown here is derived from an EMBL/GenBank/DDBJ whole genome shotgun (WGS) entry which is preliminary data.</text>
</comment>
<dbReference type="EMBL" id="JAMXFF010000024">
    <property type="protein sequence ID" value="MCT7967857.1"/>
    <property type="molecule type" value="Genomic_DNA"/>
</dbReference>
<proteinExistence type="predicted"/>